<dbReference type="KEGG" id="pmt:PMT_0067"/>
<feature type="compositionally biased region" description="Basic and acidic residues" evidence="1">
    <location>
        <begin position="118"/>
        <end position="129"/>
    </location>
</feature>
<proteinExistence type="predicted"/>
<dbReference type="OrthoDB" id="561647at2"/>
<evidence type="ECO:0000313" key="2">
    <source>
        <dbReference type="EMBL" id="CAE20242.1"/>
    </source>
</evidence>
<sequence>MAAKLGTTRTSRLTPVDGDFQQQYLAAEKAYGAGNYEAAQSICEGLLGQLELQQKGPEQEAMLAWQAFVALLMGHVQLYGINDVQQAQHHYNLVLDSQPQETLKELAEQGLERCQGELQRETGDREEHPQSPTPKQSTKHKPIALKAEVTEPRQSLINDPFLSTKTPNINEANKAKHPQSDQQANQQETRTLSNETSESLADLIRDPFLFPAAQALATEADHSKSTAKMESTFIADSMKPEQISKQKNYAQNTDLQQKVHAKQEPSATAKALEIKSDLNTETEIRPTAKSEVNPIKKPKQDTFKQAIIPPEAISQATNNDLLNDSLLRVTMPSYADLAKQETSQLQSKKRTSATLTTRLKNFWMVLSRR</sequence>
<protein>
    <submittedName>
        <fullName evidence="2">Uncharacterized protein</fullName>
    </submittedName>
</protein>
<name>Q7V988_PROMM</name>
<gene>
    <name evidence="2" type="ordered locus">PMT_0067</name>
</gene>
<feature type="compositionally biased region" description="Polar residues" evidence="1">
    <location>
        <begin position="152"/>
        <end position="171"/>
    </location>
</feature>
<reference evidence="2 3" key="1">
    <citation type="journal article" date="2003" name="Nature">
        <title>Genome divergence in two Prochlorococcus ecotypes reflects oceanic niche differentiation.</title>
        <authorList>
            <person name="Rocap G."/>
            <person name="Larimer F.W."/>
            <person name="Lamerdin J.E."/>
            <person name="Malfatti S."/>
            <person name="Chain P."/>
            <person name="Ahlgren N.A."/>
            <person name="Arellano A."/>
            <person name="Coleman M."/>
            <person name="Hauser L."/>
            <person name="Hess W.R."/>
            <person name="Johnson Z.I."/>
            <person name="Land M.L."/>
            <person name="Lindell D."/>
            <person name="Post A.F."/>
            <person name="Regala W."/>
            <person name="Shah M."/>
            <person name="Shaw S.L."/>
            <person name="Steglich C."/>
            <person name="Sullivan M.B."/>
            <person name="Ting C.S."/>
            <person name="Tolonen A."/>
            <person name="Webb E.A."/>
            <person name="Zinser E.R."/>
            <person name="Chisholm S.W."/>
        </authorList>
    </citation>
    <scope>NUCLEOTIDE SEQUENCE [LARGE SCALE GENOMIC DNA]</scope>
    <source>
        <strain evidence="3">MIT 9313</strain>
    </source>
</reference>
<organism evidence="2 3">
    <name type="scientific">Prochlorococcus marinus (strain MIT 9313)</name>
    <dbReference type="NCBI Taxonomy" id="74547"/>
    <lineage>
        <taxon>Bacteria</taxon>
        <taxon>Bacillati</taxon>
        <taxon>Cyanobacteriota</taxon>
        <taxon>Cyanophyceae</taxon>
        <taxon>Synechococcales</taxon>
        <taxon>Prochlorococcaceae</taxon>
        <taxon>Prochlorococcus</taxon>
    </lineage>
</organism>
<evidence type="ECO:0000313" key="3">
    <source>
        <dbReference type="Proteomes" id="UP000001423"/>
    </source>
</evidence>
<dbReference type="AlphaFoldDB" id="Q7V988"/>
<feature type="region of interest" description="Disordered" evidence="1">
    <location>
        <begin position="118"/>
        <end position="193"/>
    </location>
</feature>
<dbReference type="HOGENOM" id="CLU_749781_0_0_3"/>
<feature type="compositionally biased region" description="Polar residues" evidence="1">
    <location>
        <begin position="180"/>
        <end position="193"/>
    </location>
</feature>
<dbReference type="Proteomes" id="UP000001423">
    <property type="component" value="Chromosome"/>
</dbReference>
<evidence type="ECO:0000256" key="1">
    <source>
        <dbReference type="SAM" id="MobiDB-lite"/>
    </source>
</evidence>
<dbReference type="EMBL" id="BX548175">
    <property type="protein sequence ID" value="CAE20242.1"/>
    <property type="molecule type" value="Genomic_DNA"/>
</dbReference>
<dbReference type="eggNOG" id="ENOG5030SNA">
    <property type="taxonomic scope" value="Bacteria"/>
</dbReference>
<keyword evidence="3" id="KW-1185">Reference proteome</keyword>
<accession>Q7V988</accession>